<proteinExistence type="predicted"/>
<feature type="region of interest" description="Disordered" evidence="1">
    <location>
        <begin position="43"/>
        <end position="228"/>
    </location>
</feature>
<feature type="compositionally biased region" description="Polar residues" evidence="1">
    <location>
        <begin position="177"/>
        <end position="202"/>
    </location>
</feature>
<dbReference type="AlphaFoldDB" id="A0A1E4SVX7"/>
<feature type="compositionally biased region" description="Basic and acidic residues" evidence="1">
    <location>
        <begin position="126"/>
        <end position="138"/>
    </location>
</feature>
<feature type="compositionally biased region" description="Low complexity" evidence="1">
    <location>
        <begin position="74"/>
        <end position="115"/>
    </location>
</feature>
<feature type="region of interest" description="Disordered" evidence="1">
    <location>
        <begin position="271"/>
        <end position="296"/>
    </location>
</feature>
<protein>
    <submittedName>
        <fullName evidence="2">Uncharacterized protein</fullName>
    </submittedName>
</protein>
<dbReference type="Proteomes" id="UP000094801">
    <property type="component" value="Unassembled WGS sequence"/>
</dbReference>
<accession>A0A1E4SVX7</accession>
<feature type="non-terminal residue" evidence="2">
    <location>
        <position position="1"/>
    </location>
</feature>
<dbReference type="OrthoDB" id="3997264at2759"/>
<evidence type="ECO:0000313" key="3">
    <source>
        <dbReference type="Proteomes" id="UP000094801"/>
    </source>
</evidence>
<feature type="compositionally biased region" description="Basic residues" evidence="1">
    <location>
        <begin position="56"/>
        <end position="70"/>
    </location>
</feature>
<feature type="compositionally biased region" description="Acidic residues" evidence="1">
    <location>
        <begin position="160"/>
        <end position="175"/>
    </location>
</feature>
<gene>
    <name evidence="2" type="ORF">CANARDRAFT_192002</name>
</gene>
<reference evidence="3" key="1">
    <citation type="submission" date="2016-04" db="EMBL/GenBank/DDBJ databases">
        <title>Comparative genomics of biotechnologically important yeasts.</title>
        <authorList>
            <consortium name="DOE Joint Genome Institute"/>
            <person name="Riley R."/>
            <person name="Haridas S."/>
            <person name="Wolfe K.H."/>
            <person name="Lopes M.R."/>
            <person name="Hittinger C.T."/>
            <person name="Goker M."/>
            <person name="Salamov A."/>
            <person name="Wisecaver J."/>
            <person name="Long T.M."/>
            <person name="Aerts A.L."/>
            <person name="Barry K."/>
            <person name="Choi C."/>
            <person name="Clum A."/>
            <person name="Coughlan A.Y."/>
            <person name="Deshpande S."/>
            <person name="Douglass A.P."/>
            <person name="Hanson S.J."/>
            <person name="Klenk H.-P."/>
            <person name="Labutti K."/>
            <person name="Lapidus A."/>
            <person name="Lindquist E."/>
            <person name="Lipzen A."/>
            <person name="Meier-Kolthoff J.P."/>
            <person name="Ohm R.A."/>
            <person name="Otillar R.P."/>
            <person name="Pangilinan J."/>
            <person name="Peng Y."/>
            <person name="Rokas A."/>
            <person name="Rosa C.A."/>
            <person name="Scheuner C."/>
            <person name="Sibirny A.A."/>
            <person name="Slot J.C."/>
            <person name="Stielow J.B."/>
            <person name="Sun H."/>
            <person name="Kurtzman C.P."/>
            <person name="Blackwell M."/>
            <person name="Grigoriev I.V."/>
            <person name="Jeffries T.W."/>
        </authorList>
    </citation>
    <scope>NUCLEOTIDE SEQUENCE [LARGE SCALE GENOMIC DNA]</scope>
    <source>
        <strain evidence="3">NRRL YB-2248</strain>
    </source>
</reference>
<evidence type="ECO:0000313" key="2">
    <source>
        <dbReference type="EMBL" id="ODV83651.1"/>
    </source>
</evidence>
<evidence type="ECO:0000256" key="1">
    <source>
        <dbReference type="SAM" id="MobiDB-lite"/>
    </source>
</evidence>
<feature type="compositionally biased region" description="Basic and acidic residues" evidence="1">
    <location>
        <begin position="271"/>
        <end position="285"/>
    </location>
</feature>
<name>A0A1E4SVX7_9ASCO</name>
<keyword evidence="3" id="KW-1185">Reference proteome</keyword>
<organism evidence="2 3">
    <name type="scientific">[Candida] arabinofermentans NRRL YB-2248</name>
    <dbReference type="NCBI Taxonomy" id="983967"/>
    <lineage>
        <taxon>Eukaryota</taxon>
        <taxon>Fungi</taxon>
        <taxon>Dikarya</taxon>
        <taxon>Ascomycota</taxon>
        <taxon>Saccharomycotina</taxon>
        <taxon>Pichiomycetes</taxon>
        <taxon>Pichiales</taxon>
        <taxon>Pichiaceae</taxon>
        <taxon>Ogataea</taxon>
        <taxon>Ogataea/Candida clade</taxon>
    </lineage>
</organism>
<sequence length="408" mass="46234">NEKKKVKEGEYVLKCFPLFSFSFNSTKQYVNMKPIEVKIEPASVSDTSTPIVTPALKRKQGSNVKCKKRKLSESKGSSNISNTSSSSNTESTGNSNSSSNSSHISNNNINSGKKNAFLETPTPKVTSKENENENEGVRHKVQRVQNFLINIPKLSPPHDNDDDEEEEEVVEDQAEEYSSTATYDNRPPVSSSFNEVIDNSPTPREKRNGSRRSPCKLTSPKSEPGLEFELEEEAKQYESITFNTNNLKATITDTNTANITGQNIATNLATADKEKEKEKENHDKFTTPPPIDIKNEPIYNPSPTESMNSNIHLLETKNEPFSKHDTFFLKTSILPINKYTSQSIILQNSYKNNFNKVLKIRLKFNTRFIKLIQCIEIFIDGLKNLDNELKMRLKKLIDYCMKIVNDMK</sequence>
<dbReference type="EMBL" id="KV453862">
    <property type="protein sequence ID" value="ODV83651.1"/>
    <property type="molecule type" value="Genomic_DNA"/>
</dbReference>